<proteinExistence type="predicted"/>
<reference evidence="2" key="1">
    <citation type="journal article" date="2019" name="Int. J. Syst. Evol. Microbiol.">
        <title>The Global Catalogue of Microorganisms (GCM) 10K type strain sequencing project: providing services to taxonomists for standard genome sequencing and annotation.</title>
        <authorList>
            <consortium name="The Broad Institute Genomics Platform"/>
            <consortium name="The Broad Institute Genome Sequencing Center for Infectious Disease"/>
            <person name="Wu L."/>
            <person name="Ma J."/>
        </authorList>
    </citation>
    <scope>NUCLEOTIDE SEQUENCE [LARGE SCALE GENOMIC DNA]</scope>
    <source>
        <strain evidence="2">CCUG 55609</strain>
    </source>
</reference>
<gene>
    <name evidence="1" type="ORF">ACFQ33_20405</name>
</gene>
<dbReference type="Pfam" id="PF07030">
    <property type="entry name" value="Phage_Mu_Gp36"/>
    <property type="match status" value="1"/>
</dbReference>
<sequence length="142" mass="15313">MTYVTKQGLIDRFGERELIELTDRTNIPVSTIDDVVVERAIGDASAFADGYLKKVLNLPLPATPPVLEKAVADIARYYLHGKAADKDSPVSRAFSEAHSLLRDVSRGLVELTVDGQSPSAPGGSVQAAAPARIFSRDSLRHL</sequence>
<organism evidence="1 2">
    <name type="scientific">Mycoplana ramosa</name>
    <name type="common">Mycoplana bullata</name>
    <dbReference type="NCBI Taxonomy" id="40837"/>
    <lineage>
        <taxon>Bacteria</taxon>
        <taxon>Pseudomonadati</taxon>
        <taxon>Pseudomonadota</taxon>
        <taxon>Alphaproteobacteria</taxon>
        <taxon>Hyphomicrobiales</taxon>
        <taxon>Rhizobiaceae</taxon>
        <taxon>Mycoplana</taxon>
    </lineage>
</organism>
<evidence type="ECO:0000313" key="1">
    <source>
        <dbReference type="EMBL" id="MFD1330254.1"/>
    </source>
</evidence>
<dbReference type="RefSeq" id="WP_374841191.1">
    <property type="nucleotide sequence ID" value="NZ_JBHEEW010000019.1"/>
</dbReference>
<keyword evidence="2" id="KW-1185">Reference proteome</keyword>
<evidence type="ECO:0000313" key="2">
    <source>
        <dbReference type="Proteomes" id="UP001597173"/>
    </source>
</evidence>
<protein>
    <submittedName>
        <fullName evidence="1">Gp436 family protein</fullName>
    </submittedName>
</protein>
<accession>A0ABW3Z1Y9</accession>
<dbReference type="Proteomes" id="UP001597173">
    <property type="component" value="Unassembled WGS sequence"/>
</dbReference>
<dbReference type="EMBL" id="JBHTNF010000020">
    <property type="protein sequence ID" value="MFD1330254.1"/>
    <property type="molecule type" value="Genomic_DNA"/>
</dbReference>
<name>A0ABW3Z1Y9_MYCRA</name>
<dbReference type="InterPro" id="IPR009752">
    <property type="entry name" value="Phage_Mu_GpJ"/>
</dbReference>
<comment type="caution">
    <text evidence="1">The sequence shown here is derived from an EMBL/GenBank/DDBJ whole genome shotgun (WGS) entry which is preliminary data.</text>
</comment>